<feature type="transmembrane region" description="Helical" evidence="1">
    <location>
        <begin position="127"/>
        <end position="146"/>
    </location>
</feature>
<dbReference type="Proteomes" id="UP001597049">
    <property type="component" value="Unassembled WGS sequence"/>
</dbReference>
<comment type="caution">
    <text evidence="2">The sequence shown here is derived from an EMBL/GenBank/DDBJ whole genome shotgun (WGS) entry which is preliminary data.</text>
</comment>
<dbReference type="RefSeq" id="WP_379656941.1">
    <property type="nucleotide sequence ID" value="NZ_JBHTIV010000005.1"/>
</dbReference>
<sequence length="166" mass="19117">MFKKSSFKLIFDILFILVVINSIATLIMMFFEGFDISRSNSIYEPKSEFSTSLYIGAINEIIFLVAFVFVAYHLRKAAKIFMLNADFKSFNLAKHLKRGGQFLVVIGICLMIKKAFLSYHFELTNHYFQSNSVIYLLLVVLGLSFIRLSKMLKLSIQAKQDQDLTI</sequence>
<proteinExistence type="predicted"/>
<gene>
    <name evidence="2" type="ORF">ACFQ0R_03255</name>
</gene>
<feature type="transmembrane region" description="Helical" evidence="1">
    <location>
        <begin position="51"/>
        <end position="72"/>
    </location>
</feature>
<evidence type="ECO:0000256" key="1">
    <source>
        <dbReference type="SAM" id="Phobius"/>
    </source>
</evidence>
<reference evidence="3" key="1">
    <citation type="journal article" date="2019" name="Int. J. Syst. Evol. Microbiol.">
        <title>The Global Catalogue of Microorganisms (GCM) 10K type strain sequencing project: providing services to taxonomists for standard genome sequencing and annotation.</title>
        <authorList>
            <consortium name="The Broad Institute Genomics Platform"/>
            <consortium name="The Broad Institute Genome Sequencing Center for Infectious Disease"/>
            <person name="Wu L."/>
            <person name="Ma J."/>
        </authorList>
    </citation>
    <scope>NUCLEOTIDE SEQUENCE [LARGE SCALE GENOMIC DNA]</scope>
    <source>
        <strain evidence="3">CCUG 56752</strain>
    </source>
</reference>
<organism evidence="2 3">
    <name type="scientific">Psychroflexus salinarum</name>
    <dbReference type="NCBI Taxonomy" id="546024"/>
    <lineage>
        <taxon>Bacteria</taxon>
        <taxon>Pseudomonadati</taxon>
        <taxon>Bacteroidota</taxon>
        <taxon>Flavobacteriia</taxon>
        <taxon>Flavobacteriales</taxon>
        <taxon>Flavobacteriaceae</taxon>
        <taxon>Psychroflexus</taxon>
    </lineage>
</organism>
<dbReference type="EMBL" id="JBHTIV010000005">
    <property type="protein sequence ID" value="MFD0931610.1"/>
    <property type="molecule type" value="Genomic_DNA"/>
</dbReference>
<keyword evidence="1" id="KW-1133">Transmembrane helix</keyword>
<accession>A0ABW3GR00</accession>
<feature type="transmembrane region" description="Helical" evidence="1">
    <location>
        <begin position="102"/>
        <end position="121"/>
    </location>
</feature>
<keyword evidence="1" id="KW-0472">Membrane</keyword>
<keyword evidence="3" id="KW-1185">Reference proteome</keyword>
<keyword evidence="1" id="KW-0812">Transmembrane</keyword>
<evidence type="ECO:0000313" key="2">
    <source>
        <dbReference type="EMBL" id="MFD0931610.1"/>
    </source>
</evidence>
<feature type="transmembrane region" description="Helical" evidence="1">
    <location>
        <begin position="9"/>
        <end position="31"/>
    </location>
</feature>
<name>A0ABW3GR00_9FLAO</name>
<protein>
    <recommendedName>
        <fullName evidence="4">DUF2975 domain-containing protein</fullName>
    </recommendedName>
</protein>
<evidence type="ECO:0000313" key="3">
    <source>
        <dbReference type="Proteomes" id="UP001597049"/>
    </source>
</evidence>
<evidence type="ECO:0008006" key="4">
    <source>
        <dbReference type="Google" id="ProtNLM"/>
    </source>
</evidence>